<feature type="domain" description="HTH lysR-type" evidence="1">
    <location>
        <begin position="5"/>
        <end position="61"/>
    </location>
</feature>
<dbReference type="Pfam" id="PF00126">
    <property type="entry name" value="HTH_1"/>
    <property type="match status" value="1"/>
</dbReference>
<proteinExistence type="predicted"/>
<evidence type="ECO:0000259" key="1">
    <source>
        <dbReference type="PROSITE" id="PS50931"/>
    </source>
</evidence>
<dbReference type="InterPro" id="IPR050950">
    <property type="entry name" value="HTH-type_LysR_regulators"/>
</dbReference>
<organism evidence="2 3">
    <name type="scientific">Nitratireductor aquimarinus</name>
    <dbReference type="NCBI Taxonomy" id="889300"/>
    <lineage>
        <taxon>Bacteria</taxon>
        <taxon>Pseudomonadati</taxon>
        <taxon>Pseudomonadota</taxon>
        <taxon>Alphaproteobacteria</taxon>
        <taxon>Hyphomicrobiales</taxon>
        <taxon>Phyllobacteriaceae</taxon>
        <taxon>Nitratireductor</taxon>
    </lineage>
</organism>
<dbReference type="RefSeq" id="WP_317562449.1">
    <property type="nucleotide sequence ID" value="NZ_JAWLIP010000011.1"/>
</dbReference>
<dbReference type="PRINTS" id="PR00039">
    <property type="entry name" value="HTHLYSR"/>
</dbReference>
<evidence type="ECO:0000313" key="2">
    <source>
        <dbReference type="EMBL" id="MDV6228669.1"/>
    </source>
</evidence>
<gene>
    <name evidence="2" type="ORF">R2G56_20465</name>
</gene>
<dbReference type="Gene3D" id="1.10.10.10">
    <property type="entry name" value="Winged helix-like DNA-binding domain superfamily/Winged helix DNA-binding domain"/>
    <property type="match status" value="1"/>
</dbReference>
<sequence>MKADVQTAELQAFVAVVSTASFSRAAEQLGMSQPTISLRVKNLEDRLGVRLLDRQNGVVPTVVGRGLYYRARKIVDGLKEFGVAASQARQLELGQLRFGFSTPHIAMTALKTFTERYPRMMI</sequence>
<protein>
    <submittedName>
        <fullName evidence="2">LysR family transcriptional regulator</fullName>
    </submittedName>
</protein>
<reference evidence="2 3" key="1">
    <citation type="submission" date="2023-10" db="EMBL/GenBank/DDBJ databases">
        <authorList>
            <person name="Venkata Ramana C."/>
            <person name="Sasikala C."/>
            <person name="Dhurka M."/>
        </authorList>
    </citation>
    <scope>NUCLEOTIDE SEQUENCE [LARGE SCALE GENOMIC DNA]</scope>
    <source>
        <strain evidence="2 3">KCTC 32151</strain>
    </source>
</reference>
<accession>A0ABU4AQZ7</accession>
<dbReference type="InterPro" id="IPR036388">
    <property type="entry name" value="WH-like_DNA-bd_sf"/>
</dbReference>
<evidence type="ECO:0000313" key="3">
    <source>
        <dbReference type="Proteomes" id="UP001185659"/>
    </source>
</evidence>
<dbReference type="PROSITE" id="PS50931">
    <property type="entry name" value="HTH_LYSR"/>
    <property type="match status" value="1"/>
</dbReference>
<dbReference type="PANTHER" id="PTHR30419:SF8">
    <property type="entry name" value="NITROGEN ASSIMILATION TRANSCRIPTIONAL ACTIVATOR-RELATED"/>
    <property type="match status" value="1"/>
</dbReference>
<dbReference type="EMBL" id="JAWLIP010000011">
    <property type="protein sequence ID" value="MDV6228669.1"/>
    <property type="molecule type" value="Genomic_DNA"/>
</dbReference>
<dbReference type="InterPro" id="IPR036390">
    <property type="entry name" value="WH_DNA-bd_sf"/>
</dbReference>
<dbReference type="SUPFAM" id="SSF46785">
    <property type="entry name" value="Winged helix' DNA-binding domain"/>
    <property type="match status" value="1"/>
</dbReference>
<feature type="non-terminal residue" evidence="2">
    <location>
        <position position="122"/>
    </location>
</feature>
<dbReference type="Proteomes" id="UP001185659">
    <property type="component" value="Unassembled WGS sequence"/>
</dbReference>
<dbReference type="InterPro" id="IPR000847">
    <property type="entry name" value="LysR_HTH_N"/>
</dbReference>
<keyword evidence="3" id="KW-1185">Reference proteome</keyword>
<dbReference type="PANTHER" id="PTHR30419">
    <property type="entry name" value="HTH-TYPE TRANSCRIPTIONAL REGULATOR YBHD"/>
    <property type="match status" value="1"/>
</dbReference>
<comment type="caution">
    <text evidence="2">The sequence shown here is derived from an EMBL/GenBank/DDBJ whole genome shotgun (WGS) entry which is preliminary data.</text>
</comment>
<name>A0ABU4AQZ7_9HYPH</name>